<dbReference type="Pfam" id="PF13676">
    <property type="entry name" value="TIR_2"/>
    <property type="match status" value="1"/>
</dbReference>
<name>A0A1X6Z336_9RHOB</name>
<keyword evidence="3" id="KW-1185">Reference proteome</keyword>
<evidence type="ECO:0000313" key="3">
    <source>
        <dbReference type="Proteomes" id="UP000193207"/>
    </source>
</evidence>
<accession>A0A1X6Z336</accession>
<organism evidence="2 3">
    <name type="scientific">Roseovarius halotolerans</name>
    <dbReference type="NCBI Taxonomy" id="505353"/>
    <lineage>
        <taxon>Bacteria</taxon>
        <taxon>Pseudomonadati</taxon>
        <taxon>Pseudomonadota</taxon>
        <taxon>Alphaproteobacteria</taxon>
        <taxon>Rhodobacterales</taxon>
        <taxon>Roseobacteraceae</taxon>
        <taxon>Roseovarius</taxon>
    </lineage>
</organism>
<proteinExistence type="predicted"/>
<dbReference type="Gene3D" id="3.40.50.10140">
    <property type="entry name" value="Toll/interleukin-1 receptor homology (TIR) domain"/>
    <property type="match status" value="1"/>
</dbReference>
<dbReference type="Proteomes" id="UP000193207">
    <property type="component" value="Unassembled WGS sequence"/>
</dbReference>
<dbReference type="GO" id="GO:0007165">
    <property type="term" value="P:signal transduction"/>
    <property type="evidence" value="ECO:0007669"/>
    <property type="project" value="InterPro"/>
</dbReference>
<dbReference type="SUPFAM" id="SSF52200">
    <property type="entry name" value="Toll/Interleukin receptor TIR domain"/>
    <property type="match status" value="1"/>
</dbReference>
<dbReference type="RefSeq" id="WP_085817630.1">
    <property type="nucleotide sequence ID" value="NZ_FWFU01000002.1"/>
</dbReference>
<feature type="domain" description="TIR" evidence="1">
    <location>
        <begin position="35"/>
        <end position="141"/>
    </location>
</feature>
<evidence type="ECO:0000259" key="1">
    <source>
        <dbReference type="Pfam" id="PF13676"/>
    </source>
</evidence>
<protein>
    <recommendedName>
        <fullName evidence="1">TIR domain-containing protein</fullName>
    </recommendedName>
</protein>
<gene>
    <name evidence="2" type="ORF">ROH8110_02058</name>
</gene>
<dbReference type="OrthoDB" id="9810385at2"/>
<evidence type="ECO:0000313" key="2">
    <source>
        <dbReference type="EMBL" id="SLN38880.1"/>
    </source>
</evidence>
<dbReference type="InterPro" id="IPR035897">
    <property type="entry name" value="Toll_tir_struct_dom_sf"/>
</dbReference>
<sequence length="170" mass="19492">MIKQSSILAYSGSYDVRKSERIVEEAWRAGKQTAFLSHSHKDSVLAKSLQGFLQSKRWLVYIDWEDTSLPSNPNRETAKRIKDKITRFDWFLYLATANSASSRWCPWEIGYADGVKDIDKIVIVPTCDSAGHNHGKEYLDLYRYVKVSQSGGYGLFFPNKSGMSLENIRR</sequence>
<reference evidence="2 3" key="1">
    <citation type="submission" date="2017-03" db="EMBL/GenBank/DDBJ databases">
        <authorList>
            <person name="Afonso C.L."/>
            <person name="Miller P.J."/>
            <person name="Scott M.A."/>
            <person name="Spackman E."/>
            <person name="Goraichik I."/>
            <person name="Dimitrov K.M."/>
            <person name="Suarez D.L."/>
            <person name="Swayne D.E."/>
        </authorList>
    </citation>
    <scope>NUCLEOTIDE SEQUENCE [LARGE SCALE GENOMIC DNA]</scope>
    <source>
        <strain evidence="2 3">CECT 8110</strain>
    </source>
</reference>
<dbReference type="InterPro" id="IPR000157">
    <property type="entry name" value="TIR_dom"/>
</dbReference>
<dbReference type="EMBL" id="FWFU01000002">
    <property type="protein sequence ID" value="SLN38880.1"/>
    <property type="molecule type" value="Genomic_DNA"/>
</dbReference>
<dbReference type="AlphaFoldDB" id="A0A1X6Z336"/>